<dbReference type="PANTHER" id="PTHR30460">
    <property type="entry name" value="MODERATE CONDUCTANCE MECHANOSENSITIVE CHANNEL YBIO"/>
    <property type="match status" value="1"/>
</dbReference>
<feature type="chain" id="PRO_5047529088" evidence="8">
    <location>
        <begin position="26"/>
        <end position="762"/>
    </location>
</feature>
<keyword evidence="8" id="KW-0732">Signal</keyword>
<dbReference type="InterPro" id="IPR011014">
    <property type="entry name" value="MscS_channel_TM-2"/>
</dbReference>
<dbReference type="Pfam" id="PF21082">
    <property type="entry name" value="MS_channel_3rd"/>
    <property type="match status" value="1"/>
</dbReference>
<dbReference type="InterPro" id="IPR045276">
    <property type="entry name" value="YbiO_bact"/>
</dbReference>
<dbReference type="SUPFAM" id="SSF82861">
    <property type="entry name" value="Mechanosensitive channel protein MscS (YggB), transmembrane region"/>
    <property type="match status" value="1"/>
</dbReference>
<dbReference type="Gene3D" id="3.30.70.100">
    <property type="match status" value="1"/>
</dbReference>
<evidence type="ECO:0000256" key="5">
    <source>
        <dbReference type="ARBA" id="ARBA00022989"/>
    </source>
</evidence>
<dbReference type="InterPro" id="IPR010920">
    <property type="entry name" value="LSM_dom_sf"/>
</dbReference>
<organism evidence="12 13">
    <name type="scientific">Ruegeria spongiae</name>
    <dbReference type="NCBI Taxonomy" id="2942209"/>
    <lineage>
        <taxon>Bacteria</taxon>
        <taxon>Pseudomonadati</taxon>
        <taxon>Pseudomonadota</taxon>
        <taxon>Alphaproteobacteria</taxon>
        <taxon>Rhodobacterales</taxon>
        <taxon>Roseobacteraceae</taxon>
        <taxon>Ruegeria</taxon>
    </lineage>
</organism>
<dbReference type="Pfam" id="PF21088">
    <property type="entry name" value="MS_channel_1st"/>
    <property type="match status" value="1"/>
</dbReference>
<dbReference type="SUPFAM" id="SSF82689">
    <property type="entry name" value="Mechanosensitive channel protein MscS (YggB), C-terminal domain"/>
    <property type="match status" value="1"/>
</dbReference>
<evidence type="ECO:0000256" key="3">
    <source>
        <dbReference type="ARBA" id="ARBA00022475"/>
    </source>
</evidence>
<feature type="transmembrane region" description="Helical" evidence="7">
    <location>
        <begin position="454"/>
        <end position="475"/>
    </location>
</feature>
<dbReference type="Pfam" id="PF00924">
    <property type="entry name" value="MS_channel_2nd"/>
    <property type="match status" value="1"/>
</dbReference>
<gene>
    <name evidence="12" type="ORF">M3P21_12345</name>
</gene>
<evidence type="ECO:0000256" key="1">
    <source>
        <dbReference type="ARBA" id="ARBA00004651"/>
    </source>
</evidence>
<protein>
    <submittedName>
        <fullName evidence="12">Mechanosensitive ion channel family protein</fullName>
    </submittedName>
</protein>
<feature type="transmembrane region" description="Helical" evidence="7">
    <location>
        <begin position="288"/>
        <end position="307"/>
    </location>
</feature>
<dbReference type="PANTHER" id="PTHR30460:SF0">
    <property type="entry name" value="MODERATE CONDUCTANCE MECHANOSENSITIVE CHANNEL YBIO"/>
    <property type="match status" value="1"/>
</dbReference>
<name>A0ABT0Q3A5_9RHOB</name>
<feature type="transmembrane region" description="Helical" evidence="7">
    <location>
        <begin position="414"/>
        <end position="434"/>
    </location>
</feature>
<comment type="subcellular location">
    <subcellularLocation>
        <location evidence="1">Cell membrane</location>
        <topology evidence="1">Multi-pass membrane protein</topology>
    </subcellularLocation>
</comment>
<evidence type="ECO:0000256" key="4">
    <source>
        <dbReference type="ARBA" id="ARBA00022692"/>
    </source>
</evidence>
<dbReference type="InterPro" id="IPR023408">
    <property type="entry name" value="MscS_beta-dom_sf"/>
</dbReference>
<feature type="transmembrane region" description="Helical" evidence="7">
    <location>
        <begin position="211"/>
        <end position="235"/>
    </location>
</feature>
<feature type="transmembrane region" description="Helical" evidence="7">
    <location>
        <begin position="187"/>
        <end position="205"/>
    </location>
</feature>
<evidence type="ECO:0000256" key="6">
    <source>
        <dbReference type="ARBA" id="ARBA00023136"/>
    </source>
</evidence>
<keyword evidence="4 7" id="KW-0812">Transmembrane</keyword>
<dbReference type="Gene3D" id="1.10.287.1260">
    <property type="match status" value="1"/>
</dbReference>
<feature type="transmembrane region" description="Helical" evidence="7">
    <location>
        <begin position="127"/>
        <end position="149"/>
    </location>
</feature>
<evidence type="ECO:0000313" key="12">
    <source>
        <dbReference type="EMBL" id="MCL6284316.1"/>
    </source>
</evidence>
<proteinExistence type="inferred from homology"/>
<evidence type="ECO:0000259" key="11">
    <source>
        <dbReference type="Pfam" id="PF21088"/>
    </source>
</evidence>
<dbReference type="InterPro" id="IPR049142">
    <property type="entry name" value="MS_channel_1st"/>
</dbReference>
<feature type="domain" description="Mechanosensitive ion channel transmembrane helices 2/3" evidence="11">
    <location>
        <begin position="520"/>
        <end position="555"/>
    </location>
</feature>
<comment type="similarity">
    <text evidence="2">Belongs to the MscS (TC 1.A.23) family.</text>
</comment>
<evidence type="ECO:0000256" key="2">
    <source>
        <dbReference type="ARBA" id="ARBA00008017"/>
    </source>
</evidence>
<dbReference type="Gene3D" id="2.30.30.60">
    <property type="match status" value="1"/>
</dbReference>
<evidence type="ECO:0000256" key="8">
    <source>
        <dbReference type="SAM" id="SignalP"/>
    </source>
</evidence>
<dbReference type="RefSeq" id="WP_249710329.1">
    <property type="nucleotide sequence ID" value="NZ_JAMFMB010000014.1"/>
</dbReference>
<feature type="signal peptide" evidence="8">
    <location>
        <begin position="1"/>
        <end position="25"/>
    </location>
</feature>
<dbReference type="EMBL" id="JAMFMB010000014">
    <property type="protein sequence ID" value="MCL6284316.1"/>
    <property type="molecule type" value="Genomic_DNA"/>
</dbReference>
<evidence type="ECO:0000256" key="7">
    <source>
        <dbReference type="SAM" id="Phobius"/>
    </source>
</evidence>
<dbReference type="InterPro" id="IPR049278">
    <property type="entry name" value="MS_channel_C"/>
</dbReference>
<keyword evidence="6 7" id="KW-0472">Membrane</keyword>
<evidence type="ECO:0000313" key="13">
    <source>
        <dbReference type="Proteomes" id="UP001203880"/>
    </source>
</evidence>
<evidence type="ECO:0000259" key="10">
    <source>
        <dbReference type="Pfam" id="PF21082"/>
    </source>
</evidence>
<dbReference type="SUPFAM" id="SSF50182">
    <property type="entry name" value="Sm-like ribonucleoproteins"/>
    <property type="match status" value="1"/>
</dbReference>
<feature type="transmembrane region" description="Helical" evidence="7">
    <location>
        <begin position="332"/>
        <end position="352"/>
    </location>
</feature>
<dbReference type="Proteomes" id="UP001203880">
    <property type="component" value="Unassembled WGS sequence"/>
</dbReference>
<feature type="transmembrane region" description="Helical" evidence="7">
    <location>
        <begin position="514"/>
        <end position="534"/>
    </location>
</feature>
<feature type="domain" description="Mechanosensitive ion channel MscS" evidence="9">
    <location>
        <begin position="557"/>
        <end position="621"/>
    </location>
</feature>
<keyword evidence="13" id="KW-1185">Reference proteome</keyword>
<comment type="caution">
    <text evidence="12">The sequence shown here is derived from an EMBL/GenBank/DDBJ whole genome shotgun (WGS) entry which is preliminary data.</text>
</comment>
<keyword evidence="5 7" id="KW-1133">Transmembrane helix</keyword>
<accession>A0ABT0Q3A5</accession>
<dbReference type="InterPro" id="IPR011066">
    <property type="entry name" value="MscS_channel_C_sf"/>
</dbReference>
<evidence type="ECO:0000259" key="9">
    <source>
        <dbReference type="Pfam" id="PF00924"/>
    </source>
</evidence>
<feature type="transmembrane region" description="Helical" evidence="7">
    <location>
        <begin position="255"/>
        <end position="276"/>
    </location>
</feature>
<sequence>MLRFFQLVFALCIAIFCLSGPGAQAQMSTGGASTAPSVPTLPEELTPEIVDDLVARLSDDQVRALLLQRLDAVAEEQSASTQANKSMLTEVTETFREMTSSWTHVVTTLPTLFSKQGQAFGAFGSSFGSGGVLLLFGLIAAVLALGYAAEKLFGLITRKWHDQTDPGDSADLWGALRYLFRRFCHELAGLIVFYVVIRTVGRALLTPEQMTFAAPFVFFLIWIPRLGSSISRFVLAPKKSQLRLVNVDDHWAKYLHRNLIGLVILVGFTLFIVRFNALNGLTPGDTRLGFWLNTAIHIYIGVIAWTAREGLSDMMRGTDPDRTAFDEKAARYYPYFAIGVSAVGWILVEYIAAQNDPQLLAILLKGPHFTTMFWLLIAPALDTAIRGMVRHMQPPMEGEGPMAERAYKSSKRSYIRIGRVLAGIFVVLMIAGAWELDLRNVAAAGIGEDFGGAVIEFLMIVAVGYILNEVISLWINRRLAREQTAAGAVEEESGGEGGGAGGSRLATVLPLLRVTAQVCIAVIFGLLALGSLGINITPLLAGAGVLGLAIGFGAQKLVADIVGGVFFLIDDAFRVGEYVDVGGTTGTVEKISIRSMQLRHHRGPVHTIPYGEIQKLTNYSRDWVIMKLKFTVPFDTDPNKVKKIFKKIGAEMIADETHKDGFLEPFKSQGVFDFDDVGMIIRGKFMAIPGKQFTLRKEIYNRVKASFKENGIDFARREVRVAIPGLEDAEHITEEQKATIGAAAGEAVNQQLAKDEAAKSGG</sequence>
<keyword evidence="3" id="KW-1003">Cell membrane</keyword>
<feature type="domain" description="Mechanosensitive ion channel MscS C-terminal" evidence="10">
    <location>
        <begin position="627"/>
        <end position="714"/>
    </location>
</feature>
<dbReference type="InterPro" id="IPR006685">
    <property type="entry name" value="MscS_channel_2nd"/>
</dbReference>
<reference evidence="12" key="1">
    <citation type="submission" date="2022-05" db="EMBL/GenBank/DDBJ databases">
        <authorList>
            <person name="Park J.-S."/>
        </authorList>
    </citation>
    <scope>NUCLEOTIDE SEQUENCE</scope>
    <source>
        <strain evidence="12">2012CJ41-6</strain>
    </source>
</reference>